<name>A0A4U6QMT5_9ACTN</name>
<dbReference type="Pfam" id="PF21831">
    <property type="entry name" value="DUF6891"/>
    <property type="match status" value="1"/>
</dbReference>
<dbReference type="Proteomes" id="UP000306985">
    <property type="component" value="Unassembled WGS sequence"/>
</dbReference>
<comment type="caution">
    <text evidence="2">The sequence shown here is derived from an EMBL/GenBank/DDBJ whole genome shotgun (WGS) entry which is preliminary data.</text>
</comment>
<accession>A0A4U6QMT5</accession>
<evidence type="ECO:0000259" key="1">
    <source>
        <dbReference type="Pfam" id="PF21831"/>
    </source>
</evidence>
<dbReference type="EMBL" id="SZZH01000001">
    <property type="protein sequence ID" value="TKV61396.1"/>
    <property type="molecule type" value="Genomic_DNA"/>
</dbReference>
<dbReference type="InterPro" id="IPR054186">
    <property type="entry name" value="DUF6891"/>
</dbReference>
<dbReference type="AlphaFoldDB" id="A0A4U6QMT5"/>
<evidence type="ECO:0000313" key="2">
    <source>
        <dbReference type="EMBL" id="TKV61396.1"/>
    </source>
</evidence>
<proteinExistence type="predicted"/>
<reference evidence="2 3" key="1">
    <citation type="submission" date="2019-05" db="EMBL/GenBank/DDBJ databases">
        <title>Nakamurella sp. N5BH11, whole genome shotgun sequence.</title>
        <authorList>
            <person name="Tuo L."/>
        </authorList>
    </citation>
    <scope>NUCLEOTIDE SEQUENCE [LARGE SCALE GENOMIC DNA]</scope>
    <source>
        <strain evidence="2 3">N5BH11</strain>
    </source>
</reference>
<organism evidence="2 3">
    <name type="scientific">Nakamurella flava</name>
    <dbReference type="NCBI Taxonomy" id="2576308"/>
    <lineage>
        <taxon>Bacteria</taxon>
        <taxon>Bacillati</taxon>
        <taxon>Actinomycetota</taxon>
        <taxon>Actinomycetes</taxon>
        <taxon>Nakamurellales</taxon>
        <taxon>Nakamurellaceae</taxon>
        <taxon>Nakamurella</taxon>
    </lineage>
</organism>
<feature type="domain" description="DUF6891" evidence="1">
    <location>
        <begin position="22"/>
        <end position="223"/>
    </location>
</feature>
<keyword evidence="3" id="KW-1185">Reference proteome</keyword>
<evidence type="ECO:0000313" key="3">
    <source>
        <dbReference type="Proteomes" id="UP000306985"/>
    </source>
</evidence>
<dbReference type="RefSeq" id="WP_137448700.1">
    <property type="nucleotide sequence ID" value="NZ_SZZH01000001.1"/>
</dbReference>
<gene>
    <name evidence="2" type="ORF">FDO65_07360</name>
</gene>
<protein>
    <recommendedName>
        <fullName evidence="1">DUF6891 domain-containing protein</fullName>
    </recommendedName>
</protein>
<dbReference type="OrthoDB" id="5515732at2"/>
<sequence length="227" mass="25055">MGLLRRRRPEPAAGPPDPALLELAEAIIRSGFVDRADAVEMVRDQSGLGESDPGPAAAVDRAWHDRTVEQQTWSGSGDHDRLAAAFAHLGRQGVVARMNFTCCQNCGTDEIDDERTPDPGGGQYPWREWAYTFFHQQDAERLGDVPAVLFLSYSAFRASPRLDPALLQAARAGDEDARRRVRVATDTEVGTIVATALRDHGLTVEWDGDPDDRIRVLVTDWRKPLPS</sequence>